<dbReference type="InterPro" id="IPR037171">
    <property type="entry name" value="NagB/RpiA_transferase-like"/>
</dbReference>
<evidence type="ECO:0000256" key="3">
    <source>
        <dbReference type="ARBA" id="ARBA00022490"/>
    </source>
</evidence>
<dbReference type="GO" id="GO:0005851">
    <property type="term" value="C:eukaryotic translation initiation factor 2B complex"/>
    <property type="evidence" value="ECO:0007669"/>
    <property type="project" value="TreeGrafter"/>
</dbReference>
<dbReference type="SUPFAM" id="SSF100950">
    <property type="entry name" value="NagB/RpiA/CoA transferase-like"/>
    <property type="match status" value="1"/>
</dbReference>
<dbReference type="InterPro" id="IPR042529">
    <property type="entry name" value="IF_2B-like_C"/>
</dbReference>
<comment type="subunit">
    <text evidence="8">Component of the translation initiation factor 2B (eIF2B) complex which is a heterodecamer of two sets of five different subunits: alpha, beta, gamma, delta and epsilon. Subunits alpha, beta and delta comprise a regulatory subcomplex and subunits epsilon and gamma comprise a catalytic subcomplex. Within the complex, the hexameric regulatory complex resides at the center, with the two heterodimeric catalytic subcomplexes bound on opposite sides.</text>
</comment>
<evidence type="ECO:0000256" key="8">
    <source>
        <dbReference type="ARBA" id="ARBA00046432"/>
    </source>
</evidence>
<evidence type="ECO:0000256" key="6">
    <source>
        <dbReference type="ARBA" id="ARBA00044208"/>
    </source>
</evidence>
<dbReference type="InterPro" id="IPR042528">
    <property type="entry name" value="elF-2B_alpha_N"/>
</dbReference>
<dbReference type="InterPro" id="IPR051501">
    <property type="entry name" value="eIF2B_alpha/beta/delta"/>
</dbReference>
<dbReference type="InterPro" id="IPR000649">
    <property type="entry name" value="IF-2B-related"/>
</dbReference>
<organism evidence="10 11">
    <name type="scientific">Ceratodon purpureus</name>
    <name type="common">Fire moss</name>
    <name type="synonym">Dicranum purpureum</name>
    <dbReference type="NCBI Taxonomy" id="3225"/>
    <lineage>
        <taxon>Eukaryota</taxon>
        <taxon>Viridiplantae</taxon>
        <taxon>Streptophyta</taxon>
        <taxon>Embryophyta</taxon>
        <taxon>Bryophyta</taxon>
        <taxon>Bryophytina</taxon>
        <taxon>Bryopsida</taxon>
        <taxon>Dicranidae</taxon>
        <taxon>Pseudoditrichales</taxon>
        <taxon>Ditrichaceae</taxon>
        <taxon>Ceratodon</taxon>
    </lineage>
</organism>
<sequence>MPPDADEADADCRQREREITSQHNARQLRDHHHHHPTVRSLDLRFGASNHFDLNTVGCKMKADNAVEDAGEVGKVAGGVTFEWLRQAEDASLHTSPARPSTTGKGDVSFSVIEEFNYWRLQPDLAEAVAAIKALTAVIKRSEASTMMGLEIELKSASEALKAWDETSIPLSAGCDLFLRYVTRTTALEYEDIRAGKARLIERGERFGEISQKARRTIAMLGQDFILNGSTILTHGFSRVVLNLLKMAAANGKHFSVICTEGRPDNTGSKVAKELLAAGIPVTLILDSGVGFIMEKVDMLLVGAEGVVESGGIINYIGTFQAALVARSMNKPVYVAAESYKFARLYPLEQRDLAPSPCHVEFVEPVPEDAEVENAARDYTPPSYLTLLFTDLGVLTPSAVSDELIQLYL</sequence>
<name>A0A8T0JA56_CERPU</name>
<dbReference type="Gene3D" id="3.40.50.10470">
    <property type="entry name" value="Translation initiation factor eif-2b, domain 2"/>
    <property type="match status" value="1"/>
</dbReference>
<comment type="caution">
    <text evidence="10">The sequence shown here is derived from an EMBL/GenBank/DDBJ whole genome shotgun (WGS) entry which is preliminary data.</text>
</comment>
<evidence type="ECO:0000313" key="11">
    <source>
        <dbReference type="Proteomes" id="UP000822688"/>
    </source>
</evidence>
<evidence type="ECO:0000256" key="4">
    <source>
        <dbReference type="ARBA" id="ARBA00022540"/>
    </source>
</evidence>
<keyword evidence="5" id="KW-0648">Protein biosynthesis</keyword>
<evidence type="ECO:0000256" key="5">
    <source>
        <dbReference type="ARBA" id="ARBA00022917"/>
    </source>
</evidence>
<evidence type="ECO:0000256" key="1">
    <source>
        <dbReference type="ARBA" id="ARBA00004514"/>
    </source>
</evidence>
<evidence type="ECO:0000256" key="7">
    <source>
        <dbReference type="ARBA" id="ARBA00044236"/>
    </source>
</evidence>
<dbReference type="GO" id="GO:0005829">
    <property type="term" value="C:cytosol"/>
    <property type="evidence" value="ECO:0007669"/>
    <property type="project" value="UniProtKB-SubCell"/>
</dbReference>
<protein>
    <recommendedName>
        <fullName evidence="6">Translation initiation factor eIF2B subunit alpha</fullName>
    </recommendedName>
    <alternativeName>
        <fullName evidence="7">eIF2B GDP-GTP exchange factor subunit alpha</fullName>
    </alternativeName>
</protein>
<gene>
    <name evidence="10" type="ORF">KC19_1G196900</name>
</gene>
<dbReference type="PANTHER" id="PTHR45860:SF1">
    <property type="entry name" value="TRANSLATION INITIATION FACTOR EIF-2B SUBUNIT ALPHA"/>
    <property type="match status" value="1"/>
</dbReference>
<keyword evidence="3" id="KW-0963">Cytoplasm</keyword>
<evidence type="ECO:0000313" key="10">
    <source>
        <dbReference type="EMBL" id="KAG0591728.1"/>
    </source>
</evidence>
<dbReference type="EMBL" id="CM026421">
    <property type="protein sequence ID" value="KAG0591728.1"/>
    <property type="molecule type" value="Genomic_DNA"/>
</dbReference>
<dbReference type="AlphaFoldDB" id="A0A8T0JA56"/>
<comment type="subcellular location">
    <subcellularLocation>
        <location evidence="1">Cytoplasm</location>
        <location evidence="1">Cytosol</location>
    </subcellularLocation>
</comment>
<evidence type="ECO:0000256" key="9">
    <source>
        <dbReference type="RuleBase" id="RU003814"/>
    </source>
</evidence>
<dbReference type="GO" id="GO:0003743">
    <property type="term" value="F:translation initiation factor activity"/>
    <property type="evidence" value="ECO:0007669"/>
    <property type="project" value="UniProtKB-KW"/>
</dbReference>
<dbReference type="PANTHER" id="PTHR45860">
    <property type="entry name" value="TRANSLATION INITIATION FACTOR EIF-2B SUBUNIT ALPHA"/>
    <property type="match status" value="1"/>
</dbReference>
<reference evidence="10" key="1">
    <citation type="submission" date="2020-06" db="EMBL/GenBank/DDBJ databases">
        <title>WGS assembly of Ceratodon purpureus strain R40.</title>
        <authorList>
            <person name="Carey S.B."/>
            <person name="Jenkins J."/>
            <person name="Shu S."/>
            <person name="Lovell J.T."/>
            <person name="Sreedasyam A."/>
            <person name="Maumus F."/>
            <person name="Tiley G.P."/>
            <person name="Fernandez-Pozo N."/>
            <person name="Barry K."/>
            <person name="Chen C."/>
            <person name="Wang M."/>
            <person name="Lipzen A."/>
            <person name="Daum C."/>
            <person name="Saski C.A."/>
            <person name="Payton A.C."/>
            <person name="Mcbreen J.C."/>
            <person name="Conrad R.E."/>
            <person name="Kollar L.M."/>
            <person name="Olsson S."/>
            <person name="Huttunen S."/>
            <person name="Landis J.B."/>
            <person name="Wickett N.J."/>
            <person name="Johnson M.G."/>
            <person name="Rensing S.A."/>
            <person name="Grimwood J."/>
            <person name="Schmutz J."/>
            <person name="Mcdaniel S.F."/>
        </authorList>
    </citation>
    <scope>NUCLEOTIDE SEQUENCE</scope>
    <source>
        <strain evidence="10">R40</strain>
    </source>
</reference>
<accession>A0A8T0JA56</accession>
<dbReference type="Pfam" id="PF01008">
    <property type="entry name" value="IF-2B"/>
    <property type="match status" value="1"/>
</dbReference>
<dbReference type="FunFam" id="1.20.120.1070:FF:000003">
    <property type="entry name" value="Translation initiation factor eIF-2B subunit alpha"/>
    <property type="match status" value="1"/>
</dbReference>
<dbReference type="GO" id="GO:0005085">
    <property type="term" value="F:guanyl-nucleotide exchange factor activity"/>
    <property type="evidence" value="ECO:0007669"/>
    <property type="project" value="TreeGrafter"/>
</dbReference>
<proteinExistence type="inferred from homology"/>
<dbReference type="Gene3D" id="1.20.120.1070">
    <property type="entry name" value="Translation initiation factor eIF-2B, N-terminal domain"/>
    <property type="match status" value="1"/>
</dbReference>
<keyword evidence="4" id="KW-0396">Initiation factor</keyword>
<keyword evidence="11" id="KW-1185">Reference proteome</keyword>
<dbReference type="Proteomes" id="UP000822688">
    <property type="component" value="Chromosome 1"/>
</dbReference>
<comment type="similarity">
    <text evidence="2 9">Belongs to the eIF-2B alpha/beta/delta subunits family.</text>
</comment>
<evidence type="ECO:0000256" key="2">
    <source>
        <dbReference type="ARBA" id="ARBA00007251"/>
    </source>
</evidence>